<dbReference type="GO" id="GO:0016765">
    <property type="term" value="F:transferase activity, transferring alkyl or aryl (other than methyl) groups"/>
    <property type="evidence" value="ECO:0007669"/>
    <property type="project" value="InterPro"/>
</dbReference>
<keyword evidence="2" id="KW-0808">Transferase</keyword>
<dbReference type="CDD" id="cd13929">
    <property type="entry name" value="PT-DMATS_CymD"/>
    <property type="match status" value="1"/>
</dbReference>
<dbReference type="PANTHER" id="PTHR40627:SF3">
    <property type="entry name" value="PRENYLTRANSFERASE ASQH2-RELATED"/>
    <property type="match status" value="1"/>
</dbReference>
<sequence>MAQEVPGIDLKHFEIFAEEFFFSSGTAEALTPKIPPGTPLSQAWVAFDLLRGKIMAKVYFMPILKWIQTGIPTRVLVSRAVQKCSGKYGTYDAPMKLLDSYLESFVPGSGPVVEMVAIDCVDSPDSRIKVYLRTDVNTLAKAKVIYTLGGRLSGEAIDAGLEALTELWPILFRLEGSDFENTEVFPRGSYCGCAVEMKAGHAQPGTKIHIPVRKINVTDAQLCQSLSAWFAKRGHRDFAATYEENLRAAFPDHNFNTTNGTHTFVSFAYTKKTGVYMTMYYSTKIFGVQVNKDYWKGYDNLWSVAAGSSIPGRD</sequence>
<dbReference type="VEuPathDB" id="FungiDB:SAPIO_CDS9013"/>
<dbReference type="AlphaFoldDB" id="A0A084FY62"/>
<dbReference type="HOGENOM" id="CLU_886118_0_0_1"/>
<evidence type="ECO:0000256" key="2">
    <source>
        <dbReference type="ARBA" id="ARBA00022679"/>
    </source>
</evidence>
<dbReference type="InterPro" id="IPR033964">
    <property type="entry name" value="ABBA"/>
</dbReference>
<dbReference type="NCBIfam" id="TIGR03429">
    <property type="entry name" value="arom_pren_DMATS"/>
    <property type="match status" value="1"/>
</dbReference>
<comment type="similarity">
    <text evidence="1">Belongs to the tryptophan dimethylallyltransferase family.</text>
</comment>
<evidence type="ECO:0000256" key="1">
    <source>
        <dbReference type="ARBA" id="ARBA00010209"/>
    </source>
</evidence>
<dbReference type="RefSeq" id="XP_016639823.1">
    <property type="nucleotide sequence ID" value="XM_016790520.1"/>
</dbReference>
<evidence type="ECO:0000313" key="4">
    <source>
        <dbReference type="Proteomes" id="UP000028545"/>
    </source>
</evidence>
<dbReference type="GO" id="GO:0009820">
    <property type="term" value="P:alkaloid metabolic process"/>
    <property type="evidence" value="ECO:0007669"/>
    <property type="project" value="InterPro"/>
</dbReference>
<dbReference type="Pfam" id="PF11991">
    <property type="entry name" value="Trp_DMAT"/>
    <property type="match status" value="1"/>
</dbReference>
<organism evidence="3 4">
    <name type="scientific">Pseudallescheria apiosperma</name>
    <name type="common">Scedosporium apiospermum</name>
    <dbReference type="NCBI Taxonomy" id="563466"/>
    <lineage>
        <taxon>Eukaryota</taxon>
        <taxon>Fungi</taxon>
        <taxon>Dikarya</taxon>
        <taxon>Ascomycota</taxon>
        <taxon>Pezizomycotina</taxon>
        <taxon>Sordariomycetes</taxon>
        <taxon>Hypocreomycetidae</taxon>
        <taxon>Microascales</taxon>
        <taxon>Microascaceae</taxon>
        <taxon>Scedosporium</taxon>
    </lineage>
</organism>
<dbReference type="PANTHER" id="PTHR40627">
    <property type="entry name" value="INDOLE PRENYLTRANSFERASE TDIB-RELATED"/>
    <property type="match status" value="1"/>
</dbReference>
<dbReference type="GeneID" id="27728085"/>
<comment type="caution">
    <text evidence="3">The sequence shown here is derived from an EMBL/GenBank/DDBJ whole genome shotgun (WGS) entry which is preliminary data.</text>
</comment>
<proteinExistence type="inferred from homology"/>
<protein>
    <submittedName>
        <fullName evidence="3">Uncharacterized protein</fullName>
    </submittedName>
</protein>
<dbReference type="Proteomes" id="UP000028545">
    <property type="component" value="Unassembled WGS sequence"/>
</dbReference>
<name>A0A084FY62_PSEDA</name>
<keyword evidence="4" id="KW-1185">Reference proteome</keyword>
<accession>A0A084FY62</accession>
<evidence type="ECO:0000313" key="3">
    <source>
        <dbReference type="EMBL" id="KEZ40024.1"/>
    </source>
</evidence>
<dbReference type="InterPro" id="IPR017795">
    <property type="entry name" value="ABBA_NscD-like"/>
</dbReference>
<dbReference type="EMBL" id="JOWA01000132">
    <property type="protein sequence ID" value="KEZ40024.1"/>
    <property type="molecule type" value="Genomic_DNA"/>
</dbReference>
<dbReference type="OrthoDB" id="4573012at2759"/>
<dbReference type="KEGG" id="sapo:SAPIO_CDS9013"/>
<dbReference type="OMA" id="HERLWWA"/>
<reference evidence="3 4" key="1">
    <citation type="journal article" date="2014" name="Genome Announc.">
        <title>Draft genome sequence of the pathogenic fungus Scedosporium apiospermum.</title>
        <authorList>
            <person name="Vandeputte P."/>
            <person name="Ghamrawi S."/>
            <person name="Rechenmann M."/>
            <person name="Iltis A."/>
            <person name="Giraud S."/>
            <person name="Fleury M."/>
            <person name="Thornton C."/>
            <person name="Delhaes L."/>
            <person name="Meyer W."/>
            <person name="Papon N."/>
            <person name="Bouchara J.P."/>
        </authorList>
    </citation>
    <scope>NUCLEOTIDE SEQUENCE [LARGE SCALE GENOMIC DNA]</scope>
    <source>
        <strain evidence="3 4">IHEM 14462</strain>
    </source>
</reference>
<gene>
    <name evidence="3" type="ORF">SAPIO_CDS9013</name>
</gene>
<dbReference type="SFLD" id="SFLDS00036">
    <property type="entry name" value="Aromatic_Prenyltransferase"/>
    <property type="match status" value="1"/>
</dbReference>